<evidence type="ECO:0000313" key="4">
    <source>
        <dbReference type="Proteomes" id="UP001408789"/>
    </source>
</evidence>
<dbReference type="PANTHER" id="PTHR37753:SF1">
    <property type="entry name" value="OS01G0940600 PROTEIN"/>
    <property type="match status" value="1"/>
</dbReference>
<reference evidence="3 4" key="1">
    <citation type="submission" date="2024-04" db="EMBL/GenBank/DDBJ databases">
        <title>The reference genome of an endangered Asteraceae, Deinandra increscens subsp. villosa, native to the Central Coast of California.</title>
        <authorList>
            <person name="Guilliams M."/>
            <person name="Hasenstab-Lehman K."/>
            <person name="Meyer R."/>
            <person name="Mcevoy S."/>
        </authorList>
    </citation>
    <scope>NUCLEOTIDE SEQUENCE [LARGE SCALE GENOMIC DNA]</scope>
    <source>
        <tissue evidence="3">Leaf</tissue>
    </source>
</reference>
<dbReference type="AlphaFoldDB" id="A0AAP0CP77"/>
<feature type="transmembrane region" description="Helical" evidence="2">
    <location>
        <begin position="58"/>
        <end position="79"/>
    </location>
</feature>
<accession>A0AAP0CP77</accession>
<feature type="compositionally biased region" description="Basic and acidic residues" evidence="1">
    <location>
        <begin position="125"/>
        <end position="134"/>
    </location>
</feature>
<sequence>MASFTVSPNSSILLLRLQPSSPSQISPVLPSYQKQFSCRRSRGSVVVPRGGAPGASTYVFAFVFPLSLLAVTIFTAIIISDKLDRDFYEEQEVNQSMLEAENEDEDVPPTFEEPSTQQRTRNRPKREAEISGREFPRVTPRRTVLYRGRVPMPKQITIFKSRTEPEDT</sequence>
<dbReference type="PANTHER" id="PTHR37753">
    <property type="entry name" value="OS01G0940600 PROTEIN"/>
    <property type="match status" value="1"/>
</dbReference>
<keyword evidence="4" id="KW-1185">Reference proteome</keyword>
<comment type="caution">
    <text evidence="3">The sequence shown here is derived from an EMBL/GenBank/DDBJ whole genome shotgun (WGS) entry which is preliminary data.</text>
</comment>
<dbReference type="EMBL" id="JBCNJP010000023">
    <property type="protein sequence ID" value="KAK9058068.1"/>
    <property type="molecule type" value="Genomic_DNA"/>
</dbReference>
<keyword evidence="2" id="KW-1133">Transmembrane helix</keyword>
<evidence type="ECO:0000256" key="2">
    <source>
        <dbReference type="SAM" id="Phobius"/>
    </source>
</evidence>
<evidence type="ECO:0000313" key="3">
    <source>
        <dbReference type="EMBL" id="KAK9058068.1"/>
    </source>
</evidence>
<protein>
    <submittedName>
        <fullName evidence="3">Uncharacterized protein</fullName>
    </submittedName>
</protein>
<proteinExistence type="predicted"/>
<feature type="region of interest" description="Disordered" evidence="1">
    <location>
        <begin position="94"/>
        <end position="134"/>
    </location>
</feature>
<organism evidence="3 4">
    <name type="scientific">Deinandra increscens subsp. villosa</name>
    <dbReference type="NCBI Taxonomy" id="3103831"/>
    <lineage>
        <taxon>Eukaryota</taxon>
        <taxon>Viridiplantae</taxon>
        <taxon>Streptophyta</taxon>
        <taxon>Embryophyta</taxon>
        <taxon>Tracheophyta</taxon>
        <taxon>Spermatophyta</taxon>
        <taxon>Magnoliopsida</taxon>
        <taxon>eudicotyledons</taxon>
        <taxon>Gunneridae</taxon>
        <taxon>Pentapetalae</taxon>
        <taxon>asterids</taxon>
        <taxon>campanulids</taxon>
        <taxon>Asterales</taxon>
        <taxon>Asteraceae</taxon>
        <taxon>Asteroideae</taxon>
        <taxon>Heliantheae alliance</taxon>
        <taxon>Madieae</taxon>
        <taxon>Madiinae</taxon>
        <taxon>Deinandra</taxon>
    </lineage>
</organism>
<keyword evidence="2" id="KW-0812">Transmembrane</keyword>
<keyword evidence="2" id="KW-0472">Membrane</keyword>
<name>A0AAP0CP77_9ASTR</name>
<gene>
    <name evidence="3" type="ORF">SSX86_022908</name>
</gene>
<dbReference type="Proteomes" id="UP001408789">
    <property type="component" value="Unassembled WGS sequence"/>
</dbReference>
<evidence type="ECO:0000256" key="1">
    <source>
        <dbReference type="SAM" id="MobiDB-lite"/>
    </source>
</evidence>